<dbReference type="Pfam" id="PF00512">
    <property type="entry name" value="HisKA"/>
    <property type="match status" value="1"/>
</dbReference>
<organism evidence="9 10">
    <name type="scientific">Thermostichus vulcanus str. 'Rupite'</name>
    <dbReference type="NCBI Taxonomy" id="2813851"/>
    <lineage>
        <taxon>Bacteria</taxon>
        <taxon>Bacillati</taxon>
        <taxon>Cyanobacteriota</taxon>
        <taxon>Cyanophyceae</taxon>
        <taxon>Thermostichales</taxon>
        <taxon>Thermostichaceae</taxon>
        <taxon>Thermostichus</taxon>
    </lineage>
</organism>
<dbReference type="SUPFAM" id="SSF55874">
    <property type="entry name" value="ATPase domain of HSP90 chaperone/DNA topoisomerase II/histidine kinase"/>
    <property type="match status" value="1"/>
</dbReference>
<evidence type="ECO:0000256" key="7">
    <source>
        <dbReference type="SAM" id="Coils"/>
    </source>
</evidence>
<dbReference type="Gene3D" id="3.30.450.40">
    <property type="match status" value="1"/>
</dbReference>
<dbReference type="Pfam" id="PF01590">
    <property type="entry name" value="GAF"/>
    <property type="match status" value="1"/>
</dbReference>
<dbReference type="Pfam" id="PF02518">
    <property type="entry name" value="HATPase_c"/>
    <property type="match status" value="1"/>
</dbReference>
<dbReference type="InterPro" id="IPR050736">
    <property type="entry name" value="Sensor_HK_Regulatory"/>
</dbReference>
<dbReference type="Proteomes" id="UP000830835">
    <property type="component" value="Unassembled WGS sequence"/>
</dbReference>
<dbReference type="PANTHER" id="PTHR43711:SF26">
    <property type="entry name" value="SENSOR HISTIDINE KINASE RCSC"/>
    <property type="match status" value="1"/>
</dbReference>
<protein>
    <recommendedName>
        <fullName evidence="2">histidine kinase</fullName>
        <ecNumber evidence="2">2.7.13.3</ecNumber>
    </recommendedName>
</protein>
<proteinExistence type="predicted"/>
<gene>
    <name evidence="9" type="ORF">JX360_15790</name>
</gene>
<dbReference type="InterPro" id="IPR033415">
    <property type="entry name" value="CHASE6_C"/>
</dbReference>
<evidence type="ECO:0000256" key="4">
    <source>
        <dbReference type="ARBA" id="ARBA00022679"/>
    </source>
</evidence>
<keyword evidence="6" id="KW-0902">Two-component regulatory system</keyword>
<feature type="domain" description="Histidine kinase" evidence="8">
    <location>
        <begin position="427"/>
        <end position="653"/>
    </location>
</feature>
<dbReference type="InterPro" id="IPR005467">
    <property type="entry name" value="His_kinase_dom"/>
</dbReference>
<dbReference type="PROSITE" id="PS50109">
    <property type="entry name" value="HIS_KIN"/>
    <property type="match status" value="1"/>
</dbReference>
<comment type="caution">
    <text evidence="9">The sequence shown here is derived from an EMBL/GenBank/DDBJ whole genome shotgun (WGS) entry which is preliminary data.</text>
</comment>
<dbReference type="SUPFAM" id="SSF55781">
    <property type="entry name" value="GAF domain-like"/>
    <property type="match status" value="1"/>
</dbReference>
<accession>A0ABT0CEZ1</accession>
<keyword evidence="3" id="KW-0597">Phosphoprotein</keyword>
<dbReference type="InterPro" id="IPR029016">
    <property type="entry name" value="GAF-like_dom_sf"/>
</dbReference>
<dbReference type="CDD" id="cd00082">
    <property type="entry name" value="HisKA"/>
    <property type="match status" value="1"/>
</dbReference>
<evidence type="ECO:0000313" key="9">
    <source>
        <dbReference type="EMBL" id="MCJ2544348.1"/>
    </source>
</evidence>
<dbReference type="Pfam" id="PF17150">
    <property type="entry name" value="CHASE6_C"/>
    <property type="match status" value="1"/>
</dbReference>
<dbReference type="Gene3D" id="1.10.287.130">
    <property type="match status" value="1"/>
</dbReference>
<comment type="catalytic activity">
    <reaction evidence="1">
        <text>ATP + protein L-histidine = ADP + protein N-phospho-L-histidine.</text>
        <dbReference type="EC" id="2.7.13.3"/>
    </reaction>
</comment>
<keyword evidence="7" id="KW-0175">Coiled coil</keyword>
<dbReference type="InterPro" id="IPR004358">
    <property type="entry name" value="Sig_transdc_His_kin-like_C"/>
</dbReference>
<dbReference type="InterPro" id="IPR019278">
    <property type="entry name" value="DICT_dom"/>
</dbReference>
<keyword evidence="4" id="KW-0808">Transferase</keyword>
<keyword evidence="10" id="KW-1185">Reference proteome</keyword>
<dbReference type="SUPFAM" id="SSF47384">
    <property type="entry name" value="Homodimeric domain of signal transducing histidine kinase"/>
    <property type="match status" value="1"/>
</dbReference>
<dbReference type="CDD" id="cd16922">
    <property type="entry name" value="HATPase_EvgS-ArcB-TorS-like"/>
    <property type="match status" value="1"/>
</dbReference>
<dbReference type="Pfam" id="PF10069">
    <property type="entry name" value="DICT"/>
    <property type="match status" value="1"/>
</dbReference>
<dbReference type="EC" id="2.7.13.3" evidence="2"/>
<dbReference type="InterPro" id="IPR003594">
    <property type="entry name" value="HATPase_dom"/>
</dbReference>
<dbReference type="Gene3D" id="3.30.565.10">
    <property type="entry name" value="Histidine kinase-like ATPase, C-terminal domain"/>
    <property type="match status" value="1"/>
</dbReference>
<dbReference type="InterPro" id="IPR036097">
    <property type="entry name" value="HisK_dim/P_sf"/>
</dbReference>
<evidence type="ECO:0000256" key="6">
    <source>
        <dbReference type="ARBA" id="ARBA00023012"/>
    </source>
</evidence>
<evidence type="ECO:0000313" key="10">
    <source>
        <dbReference type="Proteomes" id="UP000830835"/>
    </source>
</evidence>
<dbReference type="InterPro" id="IPR036890">
    <property type="entry name" value="HATPase_C_sf"/>
</dbReference>
<dbReference type="SMART" id="SM00387">
    <property type="entry name" value="HATPase_c"/>
    <property type="match status" value="1"/>
</dbReference>
<dbReference type="SMART" id="SM00065">
    <property type="entry name" value="GAF"/>
    <property type="match status" value="1"/>
</dbReference>
<sequence>MTSTRSRPIPHQSRQSRTSLLSDLLEVLPHLRPQLYFKSSLVALSHAIEDQVLQGQGSPWVFANFQKERYYRQEARRYRRISAVAQDVFVLATPETDFAQTDLPYHTIPLDPADPLAQEWHVIVIDASYATCLVCRERARVKRNSSWGGSDMDTARQFDGIWSFDRLTTTQAALALLPKILGYRPDLTPRIEPIRQYLEGSLADSTSQLNPGPFTERLITYLQAGQYKLQRTYRTIQAQERKEHLINRISSAIRQSLDPSDILAIAVQELGQVAEVGRCLIYRYDGQAPEVRIEQEYRTLTMGSLKGSLWPIQINPFLREAIQSGQLVCCEDSENHQHLGRMPELWRSAKIRAWVAMPILYQGRLLGILELHHEQPHRWQSATLELAEAIANQVGVALLQAEAYQHLEELNQQLEALDQAKSELIAVTGHELRTPLSTIQVCLESLASDPDMPLEMRQEMLNTALQDASRLRELVQDFLTLSKLESGRIRWHIEPLSAQECVDLALSNIKARRRHEALPAIEQVMPKRLPMVRADGEWLVEVLRKLLDNACKFTPASGQIWIRVEVVEAAVGSVGMVKFTVADSGRGIEPDRLQAIFDRFYQAEGSLRRSVGGTGLGLAICRLIIEAMGGRIWAESAGLDQGSAFHFTLPMVHPQTQGKLSIAA</sequence>
<dbReference type="InterPro" id="IPR003661">
    <property type="entry name" value="HisK_dim/P_dom"/>
</dbReference>
<dbReference type="InterPro" id="IPR003018">
    <property type="entry name" value="GAF"/>
</dbReference>
<dbReference type="PRINTS" id="PR00344">
    <property type="entry name" value="BCTRLSENSOR"/>
</dbReference>
<evidence type="ECO:0000259" key="8">
    <source>
        <dbReference type="PROSITE" id="PS50109"/>
    </source>
</evidence>
<evidence type="ECO:0000256" key="1">
    <source>
        <dbReference type="ARBA" id="ARBA00000085"/>
    </source>
</evidence>
<feature type="coiled-coil region" evidence="7">
    <location>
        <begin position="400"/>
        <end position="427"/>
    </location>
</feature>
<reference evidence="9" key="1">
    <citation type="submission" date="2021-02" db="EMBL/GenBank/DDBJ databases">
        <title>The CRISPR/cas machinery reduction and long-range gene transfer in the hot spring cyanobacterium Synechococcus.</title>
        <authorList>
            <person name="Dvorak P."/>
            <person name="Jahodarova E."/>
            <person name="Hasler P."/>
            <person name="Poulickova A."/>
        </authorList>
    </citation>
    <scope>NUCLEOTIDE SEQUENCE</scope>
    <source>
        <strain evidence="9">Rupite</strain>
    </source>
</reference>
<keyword evidence="5" id="KW-0418">Kinase</keyword>
<evidence type="ECO:0000256" key="2">
    <source>
        <dbReference type="ARBA" id="ARBA00012438"/>
    </source>
</evidence>
<dbReference type="SMART" id="SM00388">
    <property type="entry name" value="HisKA"/>
    <property type="match status" value="1"/>
</dbReference>
<dbReference type="RefSeq" id="WP_244352824.1">
    <property type="nucleotide sequence ID" value="NZ_JAFIRA010000059.1"/>
</dbReference>
<name>A0ABT0CEZ1_THEVL</name>
<evidence type="ECO:0000256" key="3">
    <source>
        <dbReference type="ARBA" id="ARBA00022553"/>
    </source>
</evidence>
<dbReference type="EMBL" id="JAFIRA010000059">
    <property type="protein sequence ID" value="MCJ2544348.1"/>
    <property type="molecule type" value="Genomic_DNA"/>
</dbReference>
<dbReference type="PANTHER" id="PTHR43711">
    <property type="entry name" value="TWO-COMPONENT HISTIDINE KINASE"/>
    <property type="match status" value="1"/>
</dbReference>
<evidence type="ECO:0000256" key="5">
    <source>
        <dbReference type="ARBA" id="ARBA00022777"/>
    </source>
</evidence>